<keyword evidence="3 7" id="KW-0479">Metal-binding</keyword>
<evidence type="ECO:0000256" key="5">
    <source>
        <dbReference type="ARBA" id="ARBA00022771"/>
    </source>
</evidence>
<evidence type="ECO:0000313" key="10">
    <source>
        <dbReference type="EMBL" id="CAG12215.1"/>
    </source>
</evidence>
<keyword evidence="6 7" id="KW-0862">Zinc</keyword>
<name>Q4RHB7_TETNG</name>
<dbReference type="InterPro" id="IPR045234">
    <property type="entry name" value="Unkempt-like"/>
</dbReference>
<feature type="domain" description="C3H1-type" evidence="9">
    <location>
        <begin position="169"/>
        <end position="199"/>
    </location>
</feature>
<protein>
    <submittedName>
        <fullName evidence="10">(spotted green pufferfish) hypothetical protein</fullName>
    </submittedName>
</protein>
<keyword evidence="5 7" id="KW-0863">Zinc-finger</keyword>
<accession>Q4RHB7</accession>
<dbReference type="InterPro" id="IPR040594">
    <property type="entry name" value="UNK_Znf_1"/>
</dbReference>
<evidence type="ECO:0000256" key="3">
    <source>
        <dbReference type="ARBA" id="ARBA00022723"/>
    </source>
</evidence>
<dbReference type="GO" id="GO:0005737">
    <property type="term" value="C:cytoplasm"/>
    <property type="evidence" value="ECO:0007669"/>
    <property type="project" value="UniProtKB-SubCell"/>
</dbReference>
<keyword evidence="4" id="KW-0677">Repeat</keyword>
<dbReference type="Pfam" id="PF23035">
    <property type="entry name" value="zf-CCCH_UNK-like_4th"/>
    <property type="match status" value="1"/>
</dbReference>
<evidence type="ECO:0000256" key="4">
    <source>
        <dbReference type="ARBA" id="ARBA00022737"/>
    </source>
</evidence>
<dbReference type="OrthoDB" id="20534at2759"/>
<dbReference type="KEGG" id="tng:GSTEN00034414G001"/>
<dbReference type="PANTHER" id="PTHR14493:SF37">
    <property type="entry name" value="E3 UBIQUITIN-PROTEIN LIGASE UNKL-RELATED"/>
    <property type="match status" value="1"/>
</dbReference>
<evidence type="ECO:0000256" key="6">
    <source>
        <dbReference type="ARBA" id="ARBA00022833"/>
    </source>
</evidence>
<dbReference type="AlphaFoldDB" id="Q4RHB7"/>
<evidence type="ECO:0000256" key="2">
    <source>
        <dbReference type="ARBA" id="ARBA00022490"/>
    </source>
</evidence>
<evidence type="ECO:0000256" key="1">
    <source>
        <dbReference type="ARBA" id="ARBA00004496"/>
    </source>
</evidence>
<feature type="non-terminal residue" evidence="10">
    <location>
        <position position="1"/>
    </location>
</feature>
<dbReference type="Pfam" id="PF18384">
    <property type="entry name" value="zf_CCCH_5"/>
    <property type="match status" value="1"/>
</dbReference>
<comment type="subcellular location">
    <subcellularLocation>
        <location evidence="1">Cytoplasm</location>
    </subcellularLocation>
</comment>
<reference evidence="10" key="2">
    <citation type="submission" date="2004-02" db="EMBL/GenBank/DDBJ databases">
        <authorList>
            <consortium name="Genoscope"/>
            <consortium name="Whitehead Institute Centre for Genome Research"/>
        </authorList>
    </citation>
    <scope>NUCLEOTIDE SEQUENCE</scope>
</reference>
<dbReference type="Pfam" id="PF23261">
    <property type="entry name" value="zf-CCCH_11"/>
    <property type="match status" value="1"/>
</dbReference>
<feature type="region of interest" description="Disordered" evidence="8">
    <location>
        <begin position="285"/>
        <end position="314"/>
    </location>
</feature>
<keyword evidence="2" id="KW-0963">Cytoplasm</keyword>
<dbReference type="PANTHER" id="PTHR14493">
    <property type="entry name" value="UNKEMPT FAMILY MEMBER"/>
    <property type="match status" value="1"/>
</dbReference>
<dbReference type="Pfam" id="PF25427">
    <property type="entry name" value="zf-CCCH_UNK"/>
    <property type="match status" value="1"/>
</dbReference>
<dbReference type="PROSITE" id="PS50103">
    <property type="entry name" value="ZF_C3H1"/>
    <property type="match status" value="1"/>
</dbReference>
<dbReference type="InterPro" id="IPR057295">
    <property type="entry name" value="UNK_Znf_4"/>
</dbReference>
<evidence type="ECO:0000256" key="7">
    <source>
        <dbReference type="PROSITE-ProRule" id="PRU00723"/>
    </source>
</evidence>
<reference evidence="10" key="1">
    <citation type="journal article" date="2004" name="Nature">
        <title>Genome duplication in the teleost fish Tetraodon nigroviridis reveals the early vertebrate proto-karyotype.</title>
        <authorList>
            <person name="Jaillon O."/>
            <person name="Aury J.-M."/>
            <person name="Brunet F."/>
            <person name="Petit J.-L."/>
            <person name="Stange-Thomann N."/>
            <person name="Mauceli E."/>
            <person name="Bouneau L."/>
            <person name="Fischer C."/>
            <person name="Ozouf-Costaz C."/>
            <person name="Bernot A."/>
            <person name="Nicaud S."/>
            <person name="Jaffe D."/>
            <person name="Fisher S."/>
            <person name="Lutfalla G."/>
            <person name="Dossat C."/>
            <person name="Segurens B."/>
            <person name="Dasilva C."/>
            <person name="Salanoubat M."/>
            <person name="Levy M."/>
            <person name="Boudet N."/>
            <person name="Castellano S."/>
            <person name="Anthouard V."/>
            <person name="Jubin C."/>
            <person name="Castelli V."/>
            <person name="Katinka M."/>
            <person name="Vacherie B."/>
            <person name="Biemont C."/>
            <person name="Skalli Z."/>
            <person name="Cattolico L."/>
            <person name="Poulain J."/>
            <person name="De Berardinis V."/>
            <person name="Cruaud C."/>
            <person name="Duprat S."/>
            <person name="Brottier P."/>
            <person name="Coutanceau J.-P."/>
            <person name="Gouzy J."/>
            <person name="Parra G."/>
            <person name="Lardier G."/>
            <person name="Chapple C."/>
            <person name="McKernan K.J."/>
            <person name="McEwan P."/>
            <person name="Bosak S."/>
            <person name="Kellis M."/>
            <person name="Volff J.-N."/>
            <person name="Guigo R."/>
            <person name="Zody M.C."/>
            <person name="Mesirov J."/>
            <person name="Lindblad-Toh K."/>
            <person name="Birren B."/>
            <person name="Nusbaum C."/>
            <person name="Kahn D."/>
            <person name="Robinson-Rechavi M."/>
            <person name="Laudet V."/>
            <person name="Schachter V."/>
            <person name="Quetier F."/>
            <person name="Saurin W."/>
            <person name="Scarpelli C."/>
            <person name="Wincker P."/>
            <person name="Lander E.S."/>
            <person name="Weissenbach J."/>
            <person name="Roest Crollius H."/>
        </authorList>
    </citation>
    <scope>NUCLEOTIDE SEQUENCE [LARGE SCALE GENOMIC DNA]</scope>
</reference>
<feature type="zinc finger region" description="C3H1-type" evidence="7">
    <location>
        <begin position="169"/>
        <end position="199"/>
    </location>
</feature>
<proteinExistence type="predicted"/>
<dbReference type="GO" id="GO:0008270">
    <property type="term" value="F:zinc ion binding"/>
    <property type="evidence" value="ECO:0007669"/>
    <property type="project" value="UniProtKB-KW"/>
</dbReference>
<evidence type="ECO:0000259" key="9">
    <source>
        <dbReference type="PROSITE" id="PS50103"/>
    </source>
</evidence>
<comment type="caution">
    <text evidence="10">The sequence shown here is derived from an EMBL/GenBank/DDBJ whole genome shotgun (WGS) entry which is preliminary data.</text>
</comment>
<feature type="compositionally biased region" description="Basic residues" evidence="8">
    <location>
        <begin position="287"/>
        <end position="298"/>
    </location>
</feature>
<dbReference type="EMBL" id="CAAE01015050">
    <property type="protein sequence ID" value="CAG12215.1"/>
    <property type="molecule type" value="Genomic_DNA"/>
</dbReference>
<evidence type="ECO:0000256" key="8">
    <source>
        <dbReference type="SAM" id="MobiDB-lite"/>
    </source>
</evidence>
<gene>
    <name evidence="10" type="ORF">GSTENG00034414001</name>
</gene>
<organism evidence="10">
    <name type="scientific">Tetraodon nigroviridis</name>
    <name type="common">Spotted green pufferfish</name>
    <name type="synonym">Chelonodon nigroviridis</name>
    <dbReference type="NCBI Taxonomy" id="99883"/>
    <lineage>
        <taxon>Eukaryota</taxon>
        <taxon>Metazoa</taxon>
        <taxon>Chordata</taxon>
        <taxon>Craniata</taxon>
        <taxon>Vertebrata</taxon>
        <taxon>Euteleostomi</taxon>
        <taxon>Actinopterygii</taxon>
        <taxon>Neopterygii</taxon>
        <taxon>Teleostei</taxon>
        <taxon>Neoteleostei</taxon>
        <taxon>Acanthomorphata</taxon>
        <taxon>Eupercaria</taxon>
        <taxon>Tetraodontiformes</taxon>
        <taxon>Tetradontoidea</taxon>
        <taxon>Tetraodontidae</taxon>
        <taxon>Tetraodon</taxon>
    </lineage>
</organism>
<dbReference type="InterPro" id="IPR000571">
    <property type="entry name" value="Znf_CCCH"/>
</dbReference>
<sequence>MPSVSKTAANASPQTEKPTHYTYLKEFRTEQCPLFLQHKCTQHRPFTCFNWHFLNQRRRRPIRRRDGTFNYSPDVYCTKYDETTGLCPDGDESVFLDYIIRNEPFSINSVALMEVSRNGEKGFIQWHYLQQGCGIDAFLPGACYSLQVNSCPYLHRTTGDTERKYHLRYYKTGTCIHETDARGHCVKNGLHCAFAHGPHDLRPPVYDIREIQAQEALQNGQLGSGEGIPDLQPGVLASQAMIEKTLTEDPRWQDTNFVLSNYKTDQCTKPPRLCRQGYACPHYHNSRDRRRNPRKFKYRSTPCPSVKHGDEWGEPSKCDGGDSCQYCHSRTEQQFHPE</sequence>
<dbReference type="InterPro" id="IPR057296">
    <property type="entry name" value="UNK_Znf_5"/>
</dbReference>